<evidence type="ECO:0000313" key="1">
    <source>
        <dbReference type="EMBL" id="QHU22909.1"/>
    </source>
</evidence>
<reference evidence="1" key="1">
    <citation type="journal article" date="2020" name="Nature">
        <title>Giant virus diversity and host interactions through global metagenomics.</title>
        <authorList>
            <person name="Schulz F."/>
            <person name="Roux S."/>
            <person name="Paez-Espino D."/>
            <person name="Jungbluth S."/>
            <person name="Walsh D.A."/>
            <person name="Denef V.J."/>
            <person name="McMahon K.D."/>
            <person name="Konstantinidis K.T."/>
            <person name="Eloe-Fadrosh E.A."/>
            <person name="Kyrpides N.C."/>
            <person name="Woyke T."/>
        </authorList>
    </citation>
    <scope>NUCLEOTIDE SEQUENCE</scope>
    <source>
        <strain evidence="1">GVMAG-S-ERX555907-63</strain>
    </source>
</reference>
<organism evidence="1">
    <name type="scientific">viral metagenome</name>
    <dbReference type="NCBI Taxonomy" id="1070528"/>
    <lineage>
        <taxon>unclassified sequences</taxon>
        <taxon>metagenomes</taxon>
        <taxon>organismal metagenomes</taxon>
    </lineage>
</organism>
<accession>A0A6C0KZB4</accession>
<protein>
    <submittedName>
        <fullName evidence="1">Uncharacterized protein</fullName>
    </submittedName>
</protein>
<sequence>MKKYLVLLYSVSAFFVNIQQTRNRRVLLYAGYVPDGIDPDEYKQLKKKEANSSKKTDRKAYKSRSFNSFVEALEKGEATHLFAVDPRKVKSGEIPIEDVPYMQRSGGSWDGSDLKGNALRRAKKKQSMGYYRAGKWLKSDFEYEKVNKQQKKEKDFLFLWFLRREEADDGDSVEERAKRNKISKDQQLWRDAGALSSKEVEKLKKNKINFFKKYD</sequence>
<dbReference type="EMBL" id="MN741019">
    <property type="protein sequence ID" value="QHU22909.1"/>
    <property type="molecule type" value="Genomic_DNA"/>
</dbReference>
<proteinExistence type="predicted"/>
<name>A0A6C0KZB4_9ZZZZ</name>
<dbReference type="AlphaFoldDB" id="A0A6C0KZB4"/>